<evidence type="ECO:0008006" key="3">
    <source>
        <dbReference type="Google" id="ProtNLM"/>
    </source>
</evidence>
<evidence type="ECO:0000313" key="1">
    <source>
        <dbReference type="EMBL" id="EAR27700.1"/>
    </source>
</evidence>
<dbReference type="eggNOG" id="COG0665">
    <property type="taxonomic scope" value="Bacteria"/>
</dbReference>
<dbReference type="OrthoDB" id="6304275at2"/>
<dbReference type="AlphaFoldDB" id="A4CBG3"/>
<accession>A4CBG3</accession>
<evidence type="ECO:0000313" key="2">
    <source>
        <dbReference type="Proteomes" id="UP000006201"/>
    </source>
</evidence>
<dbReference type="SUPFAM" id="SSF160104">
    <property type="entry name" value="Acetoacetate decarboxylase-like"/>
    <property type="match status" value="1"/>
</dbReference>
<dbReference type="Gene3D" id="2.40.400.10">
    <property type="entry name" value="Acetoacetate decarboxylase-like"/>
    <property type="match status" value="1"/>
</dbReference>
<gene>
    <name evidence="1" type="ORF">PTD2_17800</name>
</gene>
<comment type="caution">
    <text evidence="1">The sequence shown here is derived from an EMBL/GenBank/DDBJ whole genome shotgun (WGS) entry which is preliminary data.</text>
</comment>
<proteinExistence type="predicted"/>
<dbReference type="HOGENOM" id="CLU_857565_0_0_6"/>
<sequence length="323" mass="36909">MSDPIRPNYVHFPGNVIAKPPCRMLNANMYGFFVKGDLALIQAYIDQTLNTVATSDMRFKALSAYTLLTFTDIENIASKVPPYQQQGWMQETDVIIWLPVAKMVKKLGKEKVDHIYWYPAFICVNNIYALINGRETWGYNKYLCQYVMPNIGEQANYFSLSVDAFEPFSLETKMAEHMLLEVKKVAEGSENPIVEFVDLVKEVFALLKSEHDFFDLDFNALKQLLDGFVHPQMDQILFKQFPDGLGEKAVYQAVMHSPSMIKKVHKAAILTHEYQVTFHQLDTFPLEQMFGLKVGTQDAILPFSVLMDFDQEPAFEVATNPAC</sequence>
<protein>
    <recommendedName>
        <fullName evidence="3">Acetoacetate decarboxylase</fullName>
    </recommendedName>
</protein>
<dbReference type="EMBL" id="AAOH01000005">
    <property type="protein sequence ID" value="EAR27700.1"/>
    <property type="molecule type" value="Genomic_DNA"/>
</dbReference>
<dbReference type="InterPro" id="IPR023375">
    <property type="entry name" value="ADC_dom_sf"/>
</dbReference>
<name>A4CBG3_9GAMM</name>
<keyword evidence="2" id="KW-1185">Reference proteome</keyword>
<reference evidence="1 2" key="1">
    <citation type="submission" date="2006-02" db="EMBL/GenBank/DDBJ databases">
        <authorList>
            <person name="Moran M.A."/>
            <person name="Kjelleberg S."/>
            <person name="Egan S."/>
            <person name="Saunders N."/>
            <person name="Thomas T."/>
            <person name="Ferriera S."/>
            <person name="Johnson J."/>
            <person name="Kravitz S."/>
            <person name="Halpern A."/>
            <person name="Remington K."/>
            <person name="Beeson K."/>
            <person name="Tran B."/>
            <person name="Rogers Y.-H."/>
            <person name="Friedman R."/>
            <person name="Venter J.C."/>
        </authorList>
    </citation>
    <scope>NUCLEOTIDE SEQUENCE [LARGE SCALE GENOMIC DNA]</scope>
    <source>
        <strain evidence="1 2">D2</strain>
    </source>
</reference>
<dbReference type="STRING" id="87626.PTD2_17800"/>
<organism evidence="1 2">
    <name type="scientific">Pseudoalteromonas tunicata D2</name>
    <dbReference type="NCBI Taxonomy" id="87626"/>
    <lineage>
        <taxon>Bacteria</taxon>
        <taxon>Pseudomonadati</taxon>
        <taxon>Pseudomonadota</taxon>
        <taxon>Gammaproteobacteria</taxon>
        <taxon>Alteromonadales</taxon>
        <taxon>Pseudoalteromonadaceae</taxon>
        <taxon>Pseudoalteromonas</taxon>
    </lineage>
</organism>
<dbReference type="RefSeq" id="WP_009839532.1">
    <property type="nucleotide sequence ID" value="NZ_CH959301.1"/>
</dbReference>
<dbReference type="Proteomes" id="UP000006201">
    <property type="component" value="Unassembled WGS sequence"/>
</dbReference>